<dbReference type="InterPro" id="IPR014768">
    <property type="entry name" value="GBD/FH3_dom"/>
</dbReference>
<dbReference type="GO" id="GO:0031267">
    <property type="term" value="F:small GTPase binding"/>
    <property type="evidence" value="ECO:0007669"/>
    <property type="project" value="InterPro"/>
</dbReference>
<dbReference type="PANTHER" id="PTHR47102:SF2">
    <property type="entry name" value="PROTEIN BNI1"/>
    <property type="match status" value="1"/>
</dbReference>
<feature type="region of interest" description="Disordered" evidence="3">
    <location>
        <begin position="750"/>
        <end position="775"/>
    </location>
</feature>
<evidence type="ECO:0000259" key="4">
    <source>
        <dbReference type="PROSITE" id="PS51232"/>
    </source>
</evidence>
<accession>A0A4Y9ZZB1</accession>
<protein>
    <recommendedName>
        <fullName evidence="4">GBD/FH3 domain-containing protein</fullName>
    </recommendedName>
</protein>
<reference evidence="5 6" key="1">
    <citation type="submission" date="2019-02" db="EMBL/GenBank/DDBJ databases">
        <title>Genome sequencing of the rare red list fungi Hericium alpestre (H. flagellum).</title>
        <authorList>
            <person name="Buettner E."/>
            <person name="Kellner H."/>
        </authorList>
    </citation>
    <scope>NUCLEOTIDE SEQUENCE [LARGE SCALE GENOMIC DNA]</scope>
    <source>
        <strain evidence="5 6">DSM 108284</strain>
    </source>
</reference>
<evidence type="ECO:0000313" key="6">
    <source>
        <dbReference type="Proteomes" id="UP000298061"/>
    </source>
</evidence>
<feature type="coiled-coil region" evidence="2">
    <location>
        <begin position="672"/>
        <end position="706"/>
    </location>
</feature>
<dbReference type="GO" id="GO:0015629">
    <property type="term" value="C:actin cytoskeleton"/>
    <property type="evidence" value="ECO:0007669"/>
    <property type="project" value="UniProtKB-ARBA"/>
</dbReference>
<dbReference type="AlphaFoldDB" id="A0A4Y9ZZB1"/>
<dbReference type="OrthoDB" id="1668162at2759"/>
<dbReference type="SUPFAM" id="SSF48371">
    <property type="entry name" value="ARM repeat"/>
    <property type="match status" value="1"/>
</dbReference>
<dbReference type="InterPro" id="IPR016024">
    <property type="entry name" value="ARM-type_fold"/>
</dbReference>
<name>A0A4Y9ZZB1_9AGAM</name>
<feature type="compositionally biased region" description="Polar residues" evidence="3">
    <location>
        <begin position="233"/>
        <end position="249"/>
    </location>
</feature>
<feature type="region of interest" description="Disordered" evidence="3">
    <location>
        <begin position="267"/>
        <end position="312"/>
    </location>
</feature>
<comment type="similarity">
    <text evidence="1">Belongs to the formin homology family. BNI1 subfamily.</text>
</comment>
<dbReference type="Pfam" id="PF06371">
    <property type="entry name" value="Drf_GBD"/>
    <property type="match status" value="1"/>
</dbReference>
<feature type="compositionally biased region" description="Low complexity" evidence="3">
    <location>
        <begin position="273"/>
        <end position="284"/>
    </location>
</feature>
<dbReference type="GO" id="GO:0030036">
    <property type="term" value="P:actin cytoskeleton organization"/>
    <property type="evidence" value="ECO:0007669"/>
    <property type="project" value="InterPro"/>
</dbReference>
<dbReference type="GO" id="GO:0005938">
    <property type="term" value="C:cell cortex"/>
    <property type="evidence" value="ECO:0007669"/>
    <property type="project" value="UniProtKB-ARBA"/>
</dbReference>
<dbReference type="Pfam" id="PF06367">
    <property type="entry name" value="Drf_FH3"/>
    <property type="match status" value="1"/>
</dbReference>
<evidence type="ECO:0000256" key="1">
    <source>
        <dbReference type="ARBA" id="ARBA00037935"/>
    </source>
</evidence>
<evidence type="ECO:0000313" key="5">
    <source>
        <dbReference type="EMBL" id="TFY78768.1"/>
    </source>
</evidence>
<keyword evidence="6" id="KW-1185">Reference proteome</keyword>
<feature type="region of interest" description="Disordered" evidence="3">
    <location>
        <begin position="168"/>
        <end position="196"/>
    </location>
</feature>
<dbReference type="SMART" id="SM01139">
    <property type="entry name" value="Drf_FH3"/>
    <property type="match status" value="1"/>
</dbReference>
<sequence length="951" mass="105052">MPDDVLIVPIILPTGSLHFASIRPDGTVQDAIDSLTSVDEVIEDVVGDLDPSGWCLQTIRQEESGRQWEDEDLEALGNASPTSPPADATPPSERLSVSEPTLVAQTTGSVAPEPAAAIQKSGESDDGVDMTEFSDMLSELGLKEAQRQQMYQMPPDRKRYLLEQHRQFHAASKTKPRGHAQQPSYSATFGPSSASTILPRLTPQLTGDAGFMRRISISGWGASNTAAPPIVSSEPTRTSGEFRTGTGNRKGTLKAQVEKAIEDAQPIQPQTTGGLWSSWWNSSGGERRSSLTDKGQNSKDAKTPKSYADGIRGTKPTDMKLVKQLISLRVHLSTAALAWIQEFVNAEKGVELLGNVLAALVGKGGKRKSLADVEAAVLLEVVKCFRVLLNTETGFGEVLSSPTIVTHIAYSLHASSAKLRILVSDLLAAICLLSLPMGHKAVLAAMSDYRVAFEENFRFEELISSLRLPETEIDAPPGESDPWIESDGSWEARTGSVILINALTNCPESLEDRVMLREEFSRRGLNEAIVTLRYIKPPDSLITQLDVYTEEKFEDEEDMRERVLSLMKSGRTGTGSDAEIVLEQLLRQSQQHTAYPKIIGTLNAYSQLFQLDLDAHVLDGLISIIADFIERIGRLRDLSNDWQSFVSDFLTFAEQITNQHLDVNTLSPTDARIVFEQELEALRSQVEELSDEHSRLRDELDQRTAEITTLRSLSPGTQGRNNGKAGQDNLHGVVQRLVQKEKQVLQLQSELDKLKSQSPSDQRDADERAKRERDKVKWNNIMDEMANMKIKLNETEKSVTLKDKEVMYLKRALESVYSRFRSREEDLHYGEGLQVQGSAAPAPAAFKEGNWFFATCGTCFTSASAPAAPAASPDHTFAIEYRCFRYSGLTPFYSFRCTLYKRRRSSGLTIFPSASTPPPPPPPQVDLRYGPMAPSRWSKVAGPTVVLGMNR</sequence>
<organism evidence="5 6">
    <name type="scientific">Hericium alpestre</name>
    <dbReference type="NCBI Taxonomy" id="135208"/>
    <lineage>
        <taxon>Eukaryota</taxon>
        <taxon>Fungi</taxon>
        <taxon>Dikarya</taxon>
        <taxon>Basidiomycota</taxon>
        <taxon>Agaricomycotina</taxon>
        <taxon>Agaricomycetes</taxon>
        <taxon>Russulales</taxon>
        <taxon>Hericiaceae</taxon>
        <taxon>Hericium</taxon>
    </lineage>
</organism>
<feature type="region of interest" description="Disordered" evidence="3">
    <location>
        <begin position="75"/>
        <end position="130"/>
    </location>
</feature>
<dbReference type="InterPro" id="IPR010472">
    <property type="entry name" value="FH3_dom"/>
</dbReference>
<proteinExistence type="inferred from homology"/>
<gene>
    <name evidence="5" type="ORF">EWM64_g5245</name>
</gene>
<dbReference type="InterPro" id="IPR010473">
    <property type="entry name" value="GTPase-bd"/>
</dbReference>
<dbReference type="EMBL" id="SFCI01000619">
    <property type="protein sequence ID" value="TFY78768.1"/>
    <property type="molecule type" value="Genomic_DNA"/>
</dbReference>
<dbReference type="STRING" id="135208.A0A4Y9ZZB1"/>
<dbReference type="GO" id="GO:0003779">
    <property type="term" value="F:actin binding"/>
    <property type="evidence" value="ECO:0007669"/>
    <property type="project" value="InterPro"/>
</dbReference>
<dbReference type="PANTHER" id="PTHR47102">
    <property type="entry name" value="PROTEIN BNI1"/>
    <property type="match status" value="1"/>
</dbReference>
<evidence type="ECO:0000256" key="3">
    <source>
        <dbReference type="SAM" id="MobiDB-lite"/>
    </source>
</evidence>
<feature type="region of interest" description="Disordered" evidence="3">
    <location>
        <begin position="222"/>
        <end position="253"/>
    </location>
</feature>
<dbReference type="Gene3D" id="1.25.10.10">
    <property type="entry name" value="Leucine-rich Repeat Variant"/>
    <property type="match status" value="1"/>
</dbReference>
<dbReference type="InterPro" id="IPR011989">
    <property type="entry name" value="ARM-like"/>
</dbReference>
<feature type="compositionally biased region" description="Polar residues" evidence="3">
    <location>
        <begin position="181"/>
        <end position="196"/>
    </location>
</feature>
<comment type="caution">
    <text evidence="5">The sequence shown here is derived from an EMBL/GenBank/DDBJ whole genome shotgun (WGS) entry which is preliminary data.</text>
</comment>
<dbReference type="GO" id="GO:0051301">
    <property type="term" value="P:cell division"/>
    <property type="evidence" value="ECO:0007669"/>
    <property type="project" value="UniProtKB-ARBA"/>
</dbReference>
<dbReference type="Proteomes" id="UP000298061">
    <property type="component" value="Unassembled WGS sequence"/>
</dbReference>
<evidence type="ECO:0000256" key="2">
    <source>
        <dbReference type="SAM" id="Coils"/>
    </source>
</evidence>
<dbReference type="SMART" id="SM01140">
    <property type="entry name" value="Drf_GBD"/>
    <property type="match status" value="1"/>
</dbReference>
<feature type="compositionally biased region" description="Basic and acidic residues" evidence="3">
    <location>
        <begin position="285"/>
        <end position="303"/>
    </location>
</feature>
<feature type="domain" description="GBD/FH3" evidence="4">
    <location>
        <begin position="121"/>
        <end position="640"/>
    </location>
</feature>
<dbReference type="GO" id="GO:0032153">
    <property type="term" value="C:cell division site"/>
    <property type="evidence" value="ECO:0007669"/>
    <property type="project" value="UniProtKB-ARBA"/>
</dbReference>
<dbReference type="InterPro" id="IPR051661">
    <property type="entry name" value="Actin_filament_regulator"/>
</dbReference>
<dbReference type="PROSITE" id="PS51232">
    <property type="entry name" value="GBD_FH3"/>
    <property type="match status" value="1"/>
</dbReference>
<keyword evidence="2" id="KW-0175">Coiled coil</keyword>